<dbReference type="InterPro" id="IPR017959">
    <property type="entry name" value="Asn/Gln-tRNA_amidoTrfase_suB/E"/>
</dbReference>
<dbReference type="InterPro" id="IPR006075">
    <property type="entry name" value="Asn/Gln-tRNA_Trfase_suB/E_cat"/>
</dbReference>
<evidence type="ECO:0000256" key="4">
    <source>
        <dbReference type="ARBA" id="ARBA00022741"/>
    </source>
</evidence>
<evidence type="ECO:0000256" key="3">
    <source>
        <dbReference type="ARBA" id="ARBA00022598"/>
    </source>
</evidence>
<dbReference type="GO" id="GO:0050567">
    <property type="term" value="F:glutaminyl-tRNA synthase (glutamine-hydrolyzing) activity"/>
    <property type="evidence" value="ECO:0007669"/>
    <property type="project" value="UniProtKB-UniRule"/>
</dbReference>
<gene>
    <name evidence="10" type="primary">gatB</name>
    <name evidence="12" type="ordered locus">Clocel_2012</name>
</gene>
<evidence type="ECO:0000256" key="5">
    <source>
        <dbReference type="ARBA" id="ARBA00022840"/>
    </source>
</evidence>
<dbReference type="OrthoDB" id="9804078at2"/>
<dbReference type="AlphaFoldDB" id="D9SM24"/>
<dbReference type="GO" id="GO:0006412">
    <property type="term" value="P:translation"/>
    <property type="evidence" value="ECO:0007669"/>
    <property type="project" value="UniProtKB-UniRule"/>
</dbReference>
<dbReference type="Proteomes" id="UP000002730">
    <property type="component" value="Chromosome"/>
</dbReference>
<keyword evidence="5 10" id="KW-0067">ATP-binding</keyword>
<dbReference type="HAMAP" id="MF_00121">
    <property type="entry name" value="GatB"/>
    <property type="match status" value="1"/>
</dbReference>
<dbReference type="PANTHER" id="PTHR11659">
    <property type="entry name" value="GLUTAMYL-TRNA GLN AMIDOTRANSFERASE SUBUNIT B MITOCHONDRIAL AND PROKARYOTIC PET112-RELATED"/>
    <property type="match status" value="1"/>
</dbReference>
<dbReference type="GO" id="GO:0016740">
    <property type="term" value="F:transferase activity"/>
    <property type="evidence" value="ECO:0007669"/>
    <property type="project" value="UniProtKB-KW"/>
</dbReference>
<dbReference type="PANTHER" id="PTHR11659:SF0">
    <property type="entry name" value="GLUTAMYL-TRNA(GLN) AMIDOTRANSFERASE SUBUNIT B, MITOCHONDRIAL"/>
    <property type="match status" value="1"/>
</dbReference>
<dbReference type="Pfam" id="PF02637">
    <property type="entry name" value="GatB_Yqey"/>
    <property type="match status" value="1"/>
</dbReference>
<reference evidence="12 13" key="1">
    <citation type="submission" date="2010-08" db="EMBL/GenBank/DDBJ databases">
        <title>Complete sequence of Clostridium cellulovorans 743B.</title>
        <authorList>
            <consortium name="US DOE Joint Genome Institute"/>
            <person name="Lucas S."/>
            <person name="Copeland A."/>
            <person name="Lapidus A."/>
            <person name="Cheng J.-F."/>
            <person name="Bruce D."/>
            <person name="Goodwin L."/>
            <person name="Pitluck S."/>
            <person name="Chertkov O."/>
            <person name="Detter J.C."/>
            <person name="Han C."/>
            <person name="Tapia R."/>
            <person name="Land M."/>
            <person name="Hauser L."/>
            <person name="Chang Y.-J."/>
            <person name="Jeffries C."/>
            <person name="Kyrpides N."/>
            <person name="Ivanova N."/>
            <person name="Mikhailova N."/>
            <person name="Hemme C.L."/>
            <person name="Woyke T."/>
        </authorList>
    </citation>
    <scope>NUCLEOTIDE SEQUENCE [LARGE SCALE GENOMIC DNA]</scope>
    <source>
        <strain evidence="13">ATCC 35296 / DSM 3052 / OCM 3 / 743B</strain>
    </source>
</reference>
<keyword evidence="12" id="KW-0808">Transferase</keyword>
<dbReference type="InterPro" id="IPR004413">
    <property type="entry name" value="GatB"/>
</dbReference>
<dbReference type="InterPro" id="IPR018027">
    <property type="entry name" value="Asn/Gln_amidotransferase"/>
</dbReference>
<dbReference type="KEGG" id="ccb:Clocel_2012"/>
<feature type="domain" description="Asn/Gln amidotransferase" evidence="11">
    <location>
        <begin position="329"/>
        <end position="478"/>
    </location>
</feature>
<dbReference type="InterPro" id="IPR014746">
    <property type="entry name" value="Gln_synth/guanido_kin_cat_dom"/>
</dbReference>
<dbReference type="Gene3D" id="1.10.10.410">
    <property type="match status" value="1"/>
</dbReference>
<dbReference type="FunFam" id="1.10.10.410:FF:000001">
    <property type="entry name" value="Aspartyl/glutamyl-tRNA(Asn/Gln) amidotransferase subunit B"/>
    <property type="match status" value="1"/>
</dbReference>
<dbReference type="GO" id="GO:0005524">
    <property type="term" value="F:ATP binding"/>
    <property type="evidence" value="ECO:0007669"/>
    <property type="project" value="UniProtKB-KW"/>
</dbReference>
<evidence type="ECO:0000256" key="10">
    <source>
        <dbReference type="HAMAP-Rule" id="MF_00121"/>
    </source>
</evidence>
<accession>D9SM24</accession>
<dbReference type="GO" id="GO:0070681">
    <property type="term" value="P:glutaminyl-tRNAGln biosynthesis via transamidation"/>
    <property type="evidence" value="ECO:0007669"/>
    <property type="project" value="TreeGrafter"/>
</dbReference>
<organism evidence="12 13">
    <name type="scientific">Clostridium cellulovorans (strain ATCC 35296 / DSM 3052 / OCM 3 / 743B)</name>
    <dbReference type="NCBI Taxonomy" id="573061"/>
    <lineage>
        <taxon>Bacteria</taxon>
        <taxon>Bacillati</taxon>
        <taxon>Bacillota</taxon>
        <taxon>Clostridia</taxon>
        <taxon>Eubacteriales</taxon>
        <taxon>Clostridiaceae</taxon>
        <taxon>Clostridium</taxon>
    </lineage>
</organism>
<evidence type="ECO:0000313" key="13">
    <source>
        <dbReference type="Proteomes" id="UP000002730"/>
    </source>
</evidence>
<evidence type="ECO:0000256" key="6">
    <source>
        <dbReference type="ARBA" id="ARBA00022917"/>
    </source>
</evidence>
<dbReference type="eggNOG" id="COG0064">
    <property type="taxonomic scope" value="Bacteria"/>
</dbReference>
<evidence type="ECO:0000256" key="1">
    <source>
        <dbReference type="ARBA" id="ARBA00005306"/>
    </source>
</evidence>
<dbReference type="HOGENOM" id="CLU_019240_0_0_9"/>
<keyword evidence="13" id="KW-1185">Reference proteome</keyword>
<dbReference type="EMBL" id="CP002160">
    <property type="protein sequence ID" value="ADL51755.1"/>
    <property type="molecule type" value="Genomic_DNA"/>
</dbReference>
<dbReference type="SMART" id="SM00845">
    <property type="entry name" value="GatB_Yqey"/>
    <property type="match status" value="1"/>
</dbReference>
<dbReference type="EC" id="6.3.5.-" evidence="10"/>
<dbReference type="InterPro" id="IPR042114">
    <property type="entry name" value="GatB_C_1"/>
</dbReference>
<evidence type="ECO:0000256" key="9">
    <source>
        <dbReference type="ARBA" id="ARBA00047913"/>
    </source>
</evidence>
<evidence type="ECO:0000313" key="12">
    <source>
        <dbReference type="EMBL" id="ADL51755.1"/>
    </source>
</evidence>
<dbReference type="InterPro" id="IPR023168">
    <property type="entry name" value="GatB_Yqey_C_2"/>
</dbReference>
<keyword evidence="4 10" id="KW-0547">Nucleotide-binding</keyword>
<comment type="catalytic activity">
    <reaction evidence="9 10">
        <text>L-glutamyl-tRNA(Gln) + L-glutamine + ATP + H2O = L-glutaminyl-tRNA(Gln) + L-glutamate + ADP + phosphate + H(+)</text>
        <dbReference type="Rhea" id="RHEA:17521"/>
        <dbReference type="Rhea" id="RHEA-COMP:9681"/>
        <dbReference type="Rhea" id="RHEA-COMP:9684"/>
        <dbReference type="ChEBI" id="CHEBI:15377"/>
        <dbReference type="ChEBI" id="CHEBI:15378"/>
        <dbReference type="ChEBI" id="CHEBI:29985"/>
        <dbReference type="ChEBI" id="CHEBI:30616"/>
        <dbReference type="ChEBI" id="CHEBI:43474"/>
        <dbReference type="ChEBI" id="CHEBI:58359"/>
        <dbReference type="ChEBI" id="CHEBI:78520"/>
        <dbReference type="ChEBI" id="CHEBI:78521"/>
        <dbReference type="ChEBI" id="CHEBI:456216"/>
    </reaction>
</comment>
<dbReference type="PROSITE" id="PS01234">
    <property type="entry name" value="GATB"/>
    <property type="match status" value="1"/>
</dbReference>
<dbReference type="NCBIfam" id="TIGR00133">
    <property type="entry name" value="gatB"/>
    <property type="match status" value="1"/>
</dbReference>
<evidence type="ECO:0000256" key="7">
    <source>
        <dbReference type="ARBA" id="ARBA00024799"/>
    </source>
</evidence>
<evidence type="ECO:0000256" key="8">
    <source>
        <dbReference type="ARBA" id="ARBA00047380"/>
    </source>
</evidence>
<dbReference type="NCBIfam" id="NF004012">
    <property type="entry name" value="PRK05477.1-2"/>
    <property type="match status" value="1"/>
</dbReference>
<dbReference type="SUPFAM" id="SSF89095">
    <property type="entry name" value="GatB/YqeY motif"/>
    <property type="match status" value="1"/>
</dbReference>
<comment type="catalytic activity">
    <reaction evidence="8 10">
        <text>L-aspartyl-tRNA(Asn) + L-glutamine + ATP + H2O = L-asparaginyl-tRNA(Asn) + L-glutamate + ADP + phosphate + 2 H(+)</text>
        <dbReference type="Rhea" id="RHEA:14513"/>
        <dbReference type="Rhea" id="RHEA-COMP:9674"/>
        <dbReference type="Rhea" id="RHEA-COMP:9677"/>
        <dbReference type="ChEBI" id="CHEBI:15377"/>
        <dbReference type="ChEBI" id="CHEBI:15378"/>
        <dbReference type="ChEBI" id="CHEBI:29985"/>
        <dbReference type="ChEBI" id="CHEBI:30616"/>
        <dbReference type="ChEBI" id="CHEBI:43474"/>
        <dbReference type="ChEBI" id="CHEBI:58359"/>
        <dbReference type="ChEBI" id="CHEBI:78515"/>
        <dbReference type="ChEBI" id="CHEBI:78516"/>
        <dbReference type="ChEBI" id="CHEBI:456216"/>
    </reaction>
</comment>
<dbReference type="STRING" id="573061.Clocel_2012"/>
<dbReference type="InterPro" id="IPR017958">
    <property type="entry name" value="Gln-tRNA_amidoTrfase_suB_CS"/>
</dbReference>
<dbReference type="RefSeq" id="WP_010077027.1">
    <property type="nucleotide sequence ID" value="NC_014393.1"/>
</dbReference>
<proteinExistence type="inferred from homology"/>
<dbReference type="Pfam" id="PF02934">
    <property type="entry name" value="GatB_N"/>
    <property type="match status" value="1"/>
</dbReference>
<sequence>MAFETVIGLEIHAELKTNTKIFCSCSTEFGTAPNTNTCPICLGIPGTLPVVNEEVVNLAIKAGTALNCTINKLNKMDRKNYFYPDLSKNYQTSQFDIPICSGGHVIINVNGTEKKVNLNRIHIEEDAGKLVHDDVNGVSFIDYNRVGVPLIEMVSEPDMRSPEEAVEFLRTVRSILQYAEVSDCRMEQGSIRCDANISIREVGSNVLNTKVELKNINSFKELQKALEKEQKRQLELYTYHEEYKIKQETRRWDAGKGKTIPMRSKEDAHDYRYFPEPDLAPIIIKEEEISAIESTLPEMPSAKKARFLKDYGITEKEIAIIIDDKNLSSFYEETVNLGANPKTTANWVLGDLLRLLKGVDDEEGISSIPVAPQGLVDLIKLIEGGKISNTVAKEVFEEMFTTNKSPNEIVEAKGLSQISDNSALEKIIIEVLDSNTDSVESYASGNTKVAGFLMGQVMKLSGGKANPKAAKELMDQKLKERCN</sequence>
<evidence type="ECO:0000259" key="11">
    <source>
        <dbReference type="SMART" id="SM00845"/>
    </source>
</evidence>
<keyword evidence="3 10" id="KW-0436">Ligase</keyword>
<keyword evidence="6 10" id="KW-0648">Protein biosynthesis</keyword>
<protein>
    <recommendedName>
        <fullName evidence="10">Aspartyl/glutamyl-tRNA(Asn/Gln) amidotransferase subunit B</fullName>
        <shortName evidence="10">Asp/Glu-ADT subunit B</shortName>
        <ecNumber evidence="10">6.3.5.-</ecNumber>
    </recommendedName>
</protein>
<comment type="subunit">
    <text evidence="2 10">Heterotrimer of A, B and C subunits.</text>
</comment>
<dbReference type="NCBIfam" id="NF004014">
    <property type="entry name" value="PRK05477.1-4"/>
    <property type="match status" value="1"/>
</dbReference>
<comment type="similarity">
    <text evidence="1 10">Belongs to the GatB/GatE family. GatB subfamily.</text>
</comment>
<dbReference type="GO" id="GO:0050566">
    <property type="term" value="F:asparaginyl-tRNA synthase (glutamine-hydrolyzing) activity"/>
    <property type="evidence" value="ECO:0007669"/>
    <property type="project" value="RHEA"/>
</dbReference>
<dbReference type="InterPro" id="IPR003789">
    <property type="entry name" value="Asn/Gln_tRNA_amidoTrase-B-like"/>
</dbReference>
<dbReference type="SUPFAM" id="SSF55931">
    <property type="entry name" value="Glutamine synthetase/guanido kinase"/>
    <property type="match status" value="1"/>
</dbReference>
<evidence type="ECO:0000256" key="2">
    <source>
        <dbReference type="ARBA" id="ARBA00011123"/>
    </source>
</evidence>
<name>D9SM24_CLOC7</name>
<dbReference type="Gene3D" id="1.10.150.380">
    <property type="entry name" value="GatB domain, N-terminal subdomain"/>
    <property type="match status" value="1"/>
</dbReference>
<comment type="function">
    <text evidence="7 10">Allows the formation of correctly charged Asn-tRNA(Asn) or Gln-tRNA(Gln) through the transamidation of misacylated Asp-tRNA(Asn) or Glu-tRNA(Gln) in organisms which lack either or both of asparaginyl-tRNA or glutaminyl-tRNA synthetases. The reaction takes place in the presence of glutamine and ATP through an activated phospho-Asp-tRNA(Asn) or phospho-Glu-tRNA(Gln).</text>
</comment>